<keyword evidence="2" id="KW-1185">Reference proteome</keyword>
<dbReference type="RefSeq" id="WP_213497716.1">
    <property type="nucleotide sequence ID" value="NZ_CP074694.1"/>
</dbReference>
<proteinExistence type="predicted"/>
<sequence>MSLLLVKVGGSLFDLPTLGIAIEHWLAQQSEGQILLLAGGGDFVEALRKYQPLHHLNDVDSHWLAVRALGISARMLAQILPGKPLLEEFEPSLPQERILVLDGHRFLEWDEKNTGALPKSWSVTTDSIAVRAGGQLGASRVVLLKSRDFPFDGNWLKAAREGYVDGHFPTIAAETTLSLECLNFRGWMQLAGYQKS</sequence>
<reference evidence="1" key="1">
    <citation type="submission" date="2021-05" db="EMBL/GenBank/DDBJ databases">
        <title>Complete genome sequence of the cellulolytic planctomycete Telmatocola sphagniphila SP2T and characterization of the first cellulase from planctomycetes.</title>
        <authorList>
            <person name="Rakitin A.L."/>
            <person name="Beletsky A.V."/>
            <person name="Naumoff D.G."/>
            <person name="Kulichevskaya I.S."/>
            <person name="Mardanov A.V."/>
            <person name="Ravin N.V."/>
            <person name="Dedysh S.N."/>
        </authorList>
    </citation>
    <scope>NUCLEOTIDE SEQUENCE</scope>
    <source>
        <strain evidence="1">SP2T</strain>
    </source>
</reference>
<name>A0A8E6B812_9BACT</name>
<dbReference type="Proteomes" id="UP000676194">
    <property type="component" value="Chromosome"/>
</dbReference>
<gene>
    <name evidence="1" type="ORF">KIH39_02585</name>
</gene>
<organism evidence="1 2">
    <name type="scientific">Telmatocola sphagniphila</name>
    <dbReference type="NCBI Taxonomy" id="1123043"/>
    <lineage>
        <taxon>Bacteria</taxon>
        <taxon>Pseudomonadati</taxon>
        <taxon>Planctomycetota</taxon>
        <taxon>Planctomycetia</taxon>
        <taxon>Gemmatales</taxon>
        <taxon>Gemmataceae</taxon>
    </lineage>
</organism>
<protein>
    <recommendedName>
        <fullName evidence="3">Aspartate/glutamate/uridylate kinase domain-containing protein</fullName>
    </recommendedName>
</protein>
<dbReference type="EMBL" id="CP074694">
    <property type="protein sequence ID" value="QVL32826.1"/>
    <property type="molecule type" value="Genomic_DNA"/>
</dbReference>
<evidence type="ECO:0008006" key="3">
    <source>
        <dbReference type="Google" id="ProtNLM"/>
    </source>
</evidence>
<accession>A0A8E6B812</accession>
<dbReference type="Gene3D" id="3.40.1160.10">
    <property type="entry name" value="Acetylglutamate kinase-like"/>
    <property type="match status" value="1"/>
</dbReference>
<dbReference type="SUPFAM" id="SSF53633">
    <property type="entry name" value="Carbamate kinase-like"/>
    <property type="match status" value="1"/>
</dbReference>
<evidence type="ECO:0000313" key="1">
    <source>
        <dbReference type="EMBL" id="QVL32826.1"/>
    </source>
</evidence>
<dbReference type="KEGG" id="tsph:KIH39_02585"/>
<dbReference type="InterPro" id="IPR036393">
    <property type="entry name" value="AceGlu_kinase-like_sf"/>
</dbReference>
<evidence type="ECO:0000313" key="2">
    <source>
        <dbReference type="Proteomes" id="UP000676194"/>
    </source>
</evidence>
<dbReference type="AlphaFoldDB" id="A0A8E6B812"/>